<reference evidence="5" key="4">
    <citation type="submission" date="2017-01" db="EMBL/GenBank/DDBJ databases">
        <authorList>
            <person name="Mah S.A."/>
            <person name="Swanson W.J."/>
            <person name="Moy G.W."/>
            <person name="Vacquier V.D."/>
        </authorList>
    </citation>
    <scope>NUCLEOTIDE SEQUENCE [LARGE SCALE GENOMIC DNA]</scope>
    <source>
        <strain evidence="5">129</strain>
    </source>
</reference>
<dbReference type="EMBL" id="JQFK01000051">
    <property type="protein sequence ID" value="KGK36854.1"/>
    <property type="molecule type" value="Genomic_DNA"/>
</dbReference>
<proteinExistence type="inferred from homology"/>
<name>A0A099NXY0_PICKU</name>
<dbReference type="GO" id="GO:0006103">
    <property type="term" value="P:2-oxoglutarate metabolic process"/>
    <property type="evidence" value="ECO:0007669"/>
    <property type="project" value="InterPro"/>
</dbReference>
<dbReference type="HOGENOM" id="CLU_129439_2_0_1"/>
<accession>A0A099NXY0</accession>
<dbReference type="InterPro" id="IPR020373">
    <property type="entry name" value="Kgd4/YMR-31"/>
</dbReference>
<protein>
    <recommendedName>
        <fullName evidence="8">37S ribosomal protein YMR-31, mitochondrial</fullName>
    </recommendedName>
</protein>
<organism evidence="4 6">
    <name type="scientific">Pichia kudriavzevii</name>
    <name type="common">Yeast</name>
    <name type="synonym">Issatchenkia orientalis</name>
    <dbReference type="NCBI Taxonomy" id="4909"/>
    <lineage>
        <taxon>Eukaryota</taxon>
        <taxon>Fungi</taxon>
        <taxon>Dikarya</taxon>
        <taxon>Ascomycota</taxon>
        <taxon>Saccharomycotina</taxon>
        <taxon>Pichiomycetes</taxon>
        <taxon>Pichiales</taxon>
        <taxon>Pichiaceae</taxon>
        <taxon>Pichia</taxon>
    </lineage>
</organism>
<comment type="similarity">
    <text evidence="3">Belongs to the alpha-ketoglutarate dehydrogenase component 4 family.</text>
</comment>
<evidence type="ECO:0000313" key="7">
    <source>
        <dbReference type="Proteomes" id="UP000189274"/>
    </source>
</evidence>
<comment type="subcellular location">
    <subcellularLocation>
        <location evidence="1">Mitochondrion</location>
    </subcellularLocation>
</comment>
<keyword evidence="2" id="KW-0496">Mitochondrion</keyword>
<dbReference type="eggNOG" id="ENOG502S8GU">
    <property type="taxonomic scope" value="Eukaryota"/>
</dbReference>
<sequence>MKASLRILQRVPSIKFVGGPHPIGMFPVTVINSIYSHISHPVGAHPCAPNGMRPSANASPVASASAASNVAFQSRNNLSKRFRYRPIEEIEIEDVELGGALIN</sequence>
<reference evidence="7" key="3">
    <citation type="journal article" date="2017" name="Genome Announc.">
        <title>Genome sequences of Cyberlindnera fabianii 65, Pichia kudriavzevii 129, and Saccharomyces cerevisiae 131 isolated from fermented masau fruits in Zimbabwe.</title>
        <authorList>
            <person name="van Rijswijck I.M.H."/>
            <person name="Derks M.F.L."/>
            <person name="Abee T."/>
            <person name="de Ridder D."/>
            <person name="Smid E.J."/>
        </authorList>
    </citation>
    <scope>NUCLEOTIDE SEQUENCE [LARGE SCALE GENOMIC DNA]</scope>
    <source>
        <strain evidence="7">129</strain>
    </source>
</reference>
<evidence type="ECO:0000256" key="1">
    <source>
        <dbReference type="ARBA" id="ARBA00004173"/>
    </source>
</evidence>
<evidence type="ECO:0000313" key="4">
    <source>
        <dbReference type="EMBL" id="KGK36854.1"/>
    </source>
</evidence>
<dbReference type="Proteomes" id="UP000189274">
    <property type="component" value="Unassembled WGS sequence"/>
</dbReference>
<reference evidence="4" key="2">
    <citation type="submission" date="2014-08" db="EMBL/GenBank/DDBJ databases">
        <title>Exploiting Issatchenkia orientalis SD108 for Succinic Acid Production.</title>
        <authorList>
            <person name="Xiao H."/>
            <person name="Shao Z."/>
            <person name="Jiang Y."/>
            <person name="Dole S."/>
            <person name="Zhao H."/>
        </authorList>
    </citation>
    <scope>NUCLEOTIDE SEQUENCE [LARGE SCALE GENOMIC DNA]</scope>
    <source>
        <strain evidence="4">SD108</strain>
    </source>
</reference>
<dbReference type="VEuPathDB" id="FungiDB:C5L36_0C04715"/>
<dbReference type="EMBL" id="MQVM01000012">
    <property type="protein sequence ID" value="ONH73965.1"/>
    <property type="molecule type" value="Genomic_DNA"/>
</dbReference>
<evidence type="ECO:0000313" key="5">
    <source>
        <dbReference type="EMBL" id="ONH73965.1"/>
    </source>
</evidence>
<dbReference type="Pfam" id="PF10937">
    <property type="entry name" value="Kgd4-YMR31"/>
    <property type="match status" value="1"/>
</dbReference>
<evidence type="ECO:0000256" key="2">
    <source>
        <dbReference type="ARBA" id="ARBA00023128"/>
    </source>
</evidence>
<dbReference type="AlphaFoldDB" id="A0A099NXY0"/>
<evidence type="ECO:0008006" key="8">
    <source>
        <dbReference type="Google" id="ProtNLM"/>
    </source>
</evidence>
<dbReference type="Proteomes" id="UP000029867">
    <property type="component" value="Unassembled WGS sequence"/>
</dbReference>
<gene>
    <name evidence="5" type="ORF">BOH78_2850</name>
    <name evidence="4" type="ORF">JL09_g3985</name>
</gene>
<dbReference type="GO" id="GO:0005739">
    <property type="term" value="C:mitochondrion"/>
    <property type="evidence" value="ECO:0007669"/>
    <property type="project" value="UniProtKB-SubCell"/>
</dbReference>
<evidence type="ECO:0000256" key="3">
    <source>
        <dbReference type="ARBA" id="ARBA00043970"/>
    </source>
</evidence>
<evidence type="ECO:0000313" key="6">
    <source>
        <dbReference type="Proteomes" id="UP000029867"/>
    </source>
</evidence>
<comment type="caution">
    <text evidence="4">The sequence shown here is derived from an EMBL/GenBank/DDBJ whole genome shotgun (WGS) entry which is preliminary data.</text>
</comment>
<reference evidence="6" key="1">
    <citation type="journal article" date="2014" name="Microb. Cell Fact.">
        <title>Exploiting Issatchenkia orientalis SD108 for succinic acid production.</title>
        <authorList>
            <person name="Xiao H."/>
            <person name="Shao Z."/>
            <person name="Jiang Y."/>
            <person name="Dole S."/>
            <person name="Zhao H."/>
        </authorList>
    </citation>
    <scope>NUCLEOTIDE SEQUENCE [LARGE SCALE GENOMIC DNA]</scope>
    <source>
        <strain evidence="6">SD108</strain>
    </source>
</reference>